<dbReference type="Proteomes" id="UP000249497">
    <property type="component" value="Unassembled WGS sequence"/>
</dbReference>
<evidence type="ECO:0000313" key="2">
    <source>
        <dbReference type="Proteomes" id="UP000249497"/>
    </source>
</evidence>
<organism evidence="1 2">
    <name type="scientific">Aspergillus japonicus CBS 114.51</name>
    <dbReference type="NCBI Taxonomy" id="1448312"/>
    <lineage>
        <taxon>Eukaryota</taxon>
        <taxon>Fungi</taxon>
        <taxon>Dikarya</taxon>
        <taxon>Ascomycota</taxon>
        <taxon>Pezizomycotina</taxon>
        <taxon>Eurotiomycetes</taxon>
        <taxon>Eurotiomycetidae</taxon>
        <taxon>Eurotiales</taxon>
        <taxon>Aspergillaceae</taxon>
        <taxon>Aspergillus</taxon>
        <taxon>Aspergillus subgen. Circumdati</taxon>
    </lineage>
</organism>
<reference evidence="1 2" key="1">
    <citation type="submission" date="2018-02" db="EMBL/GenBank/DDBJ databases">
        <title>The genomes of Aspergillus section Nigri reveals drivers in fungal speciation.</title>
        <authorList>
            <consortium name="DOE Joint Genome Institute"/>
            <person name="Vesth T.C."/>
            <person name="Nybo J."/>
            <person name="Theobald S."/>
            <person name="Brandl J."/>
            <person name="Frisvad J.C."/>
            <person name="Nielsen K.F."/>
            <person name="Lyhne E.K."/>
            <person name="Kogle M.E."/>
            <person name="Kuo A."/>
            <person name="Riley R."/>
            <person name="Clum A."/>
            <person name="Nolan M."/>
            <person name="Lipzen A."/>
            <person name="Salamov A."/>
            <person name="Henrissat B."/>
            <person name="Wiebenga A."/>
            <person name="De vries R.P."/>
            <person name="Grigoriev I.V."/>
            <person name="Mortensen U.H."/>
            <person name="Andersen M.R."/>
            <person name="Baker S.E."/>
        </authorList>
    </citation>
    <scope>NUCLEOTIDE SEQUENCE [LARGE SCALE GENOMIC DNA]</scope>
    <source>
        <strain evidence="1 2">CBS 114.51</strain>
    </source>
</reference>
<dbReference type="AlphaFoldDB" id="A0A8T8WQV3"/>
<evidence type="ECO:0000313" key="1">
    <source>
        <dbReference type="EMBL" id="RAH78225.1"/>
    </source>
</evidence>
<dbReference type="GeneID" id="37170374"/>
<dbReference type="RefSeq" id="XP_025524119.1">
    <property type="nucleotide sequence ID" value="XM_025666682.1"/>
</dbReference>
<proteinExistence type="predicted"/>
<dbReference type="EMBL" id="KZ824829">
    <property type="protein sequence ID" value="RAH78225.1"/>
    <property type="molecule type" value="Genomic_DNA"/>
</dbReference>
<sequence length="83" mass="9659">MYCPFQGATFVWNTPPALPETRLILHFPGVGHLISRLPVGYLFVPRLGFRLHSKACLIRLGTTCLSRYCRNQEYSRWRMIGNY</sequence>
<name>A0A8T8WQV3_ASPJA</name>
<gene>
    <name evidence="1" type="ORF">BO86DRAFT_191730</name>
</gene>
<protein>
    <submittedName>
        <fullName evidence="1">Uncharacterized protein</fullName>
    </submittedName>
</protein>
<keyword evidence="2" id="KW-1185">Reference proteome</keyword>
<accession>A0A8T8WQV3</accession>